<dbReference type="GO" id="GO:0006281">
    <property type="term" value="P:DNA repair"/>
    <property type="evidence" value="ECO:0007669"/>
    <property type="project" value="TreeGrafter"/>
</dbReference>
<evidence type="ECO:0000259" key="9">
    <source>
        <dbReference type="PROSITE" id="PS51192"/>
    </source>
</evidence>
<keyword evidence="4" id="KW-0238">DNA-binding</keyword>
<reference evidence="11 12" key="1">
    <citation type="submission" date="2019-02" db="EMBL/GenBank/DDBJ databases">
        <title>Genome sequencing of the rare red list fungi Antrodiella citrinella (Flaviporus citrinellus).</title>
        <authorList>
            <person name="Buettner E."/>
            <person name="Kellner H."/>
        </authorList>
    </citation>
    <scope>NUCLEOTIDE SEQUENCE [LARGE SCALE GENOMIC DNA]</scope>
    <source>
        <strain evidence="11 12">DSM 108506</strain>
    </source>
</reference>
<keyword evidence="2" id="KW-0547">Nucleotide-binding</keyword>
<dbReference type="InterPro" id="IPR027417">
    <property type="entry name" value="P-loop_NTPase"/>
</dbReference>
<dbReference type="GO" id="GO:0005737">
    <property type="term" value="C:cytoplasm"/>
    <property type="evidence" value="ECO:0007669"/>
    <property type="project" value="TreeGrafter"/>
</dbReference>
<gene>
    <name evidence="11" type="ORF">EUX98_g5558</name>
</gene>
<dbReference type="GO" id="GO:0003677">
    <property type="term" value="F:DNA binding"/>
    <property type="evidence" value="ECO:0007669"/>
    <property type="project" value="UniProtKB-KW"/>
</dbReference>
<dbReference type="EC" id="5.6.2.4" evidence="7"/>
<evidence type="ECO:0000256" key="2">
    <source>
        <dbReference type="ARBA" id="ARBA00022741"/>
    </source>
</evidence>
<keyword evidence="5" id="KW-0413">Isomerase</keyword>
<organism evidence="11 12">
    <name type="scientific">Antrodiella citrinella</name>
    <dbReference type="NCBI Taxonomy" id="2447956"/>
    <lineage>
        <taxon>Eukaryota</taxon>
        <taxon>Fungi</taxon>
        <taxon>Dikarya</taxon>
        <taxon>Basidiomycota</taxon>
        <taxon>Agaricomycotina</taxon>
        <taxon>Agaricomycetes</taxon>
        <taxon>Polyporales</taxon>
        <taxon>Steccherinaceae</taxon>
        <taxon>Antrodiella</taxon>
    </lineage>
</organism>
<evidence type="ECO:0000259" key="10">
    <source>
        <dbReference type="PROSITE" id="PS51194"/>
    </source>
</evidence>
<dbReference type="EMBL" id="SGPM01000166">
    <property type="protein sequence ID" value="THH28630.1"/>
    <property type="molecule type" value="Genomic_DNA"/>
</dbReference>
<feature type="region of interest" description="Disordered" evidence="8">
    <location>
        <begin position="310"/>
        <end position="374"/>
    </location>
</feature>
<sequence>MVCPLLALEEEMVATFETDFGLKAIAINSQNGGISDAVIRKLTNGEYQVILISPEMLQSRRFSDKLLRNPLFTRRVLSMVVDEAHCLSHWGADFRKLYETLGDIRPYLPPGTPVIALTATLTARVRRDIYSKLKFTKGSSRFENVGNDRPNVSIIVRACHHAQNTFKDLDFIIPARITNPGDIPKTYVYIENIQTGADIVDHLNQLIEERKTTDVAATPVINVVRPFNATMSSGYRRTAMEEFRKGTIRIMVCTDAAGMGCNIPDIDLVVQWKLPGKLSNFIQRAGRAARGRGRTGIAVLLVESSAFMNVPPSSDAEPSPPAKTASGKARKKGKSRKKDLLKMGKQYGKAHGMERGGPKKSHDKLPSGKQPPLDVEAADEGLSVFVQSTTCRRKIWARVYEAEDKLTAPTVPCCDICIPALFDRCRPKSKHTKSLPVKPKRGEPVAAVQPKLEDWRAMVAKRDHANAHFSPSALLDDATIVSLSSHGDLTHDALTQLLCTSWIWWGRYGDELGKFLSSLKIPFVPLLDILKEKPPAVSSKATGKKRQHEDEEESGDKDAVAGPSSTSNLNPTLLTAPTPAAKRSRTATASAGAVPEVGTSVQVSQVAGATTPIAPRGRGRRGRGNDGFISFDPSKLKY</sequence>
<dbReference type="GO" id="GO:0005524">
    <property type="term" value="F:ATP binding"/>
    <property type="evidence" value="ECO:0007669"/>
    <property type="project" value="UniProtKB-KW"/>
</dbReference>
<dbReference type="Gene3D" id="3.40.50.300">
    <property type="entry name" value="P-loop containing nucleotide triphosphate hydrolases"/>
    <property type="match status" value="2"/>
</dbReference>
<protein>
    <recommendedName>
        <fullName evidence="7">DNA 3'-5' helicase</fullName>
        <ecNumber evidence="7">5.6.2.4</ecNumber>
    </recommendedName>
</protein>
<accession>A0A4S4MYZ2</accession>
<dbReference type="InterPro" id="IPR014001">
    <property type="entry name" value="Helicase_ATP-bd"/>
</dbReference>
<evidence type="ECO:0000256" key="5">
    <source>
        <dbReference type="ARBA" id="ARBA00023235"/>
    </source>
</evidence>
<evidence type="ECO:0000313" key="11">
    <source>
        <dbReference type="EMBL" id="THH28630.1"/>
    </source>
</evidence>
<feature type="compositionally biased region" description="Basic residues" evidence="8">
    <location>
        <begin position="328"/>
        <end position="339"/>
    </location>
</feature>
<dbReference type="InterPro" id="IPR001650">
    <property type="entry name" value="Helicase_C-like"/>
</dbReference>
<feature type="domain" description="Helicase C-terminal" evidence="10">
    <location>
        <begin position="165"/>
        <end position="341"/>
    </location>
</feature>
<dbReference type="Pfam" id="PF00270">
    <property type="entry name" value="DEAD"/>
    <property type="match status" value="1"/>
</dbReference>
<comment type="caution">
    <text evidence="11">The sequence shown here is derived from an EMBL/GenBank/DDBJ whole genome shotgun (WGS) entry which is preliminary data.</text>
</comment>
<evidence type="ECO:0000256" key="7">
    <source>
        <dbReference type="ARBA" id="ARBA00034808"/>
    </source>
</evidence>
<dbReference type="OrthoDB" id="3238224at2759"/>
<feature type="domain" description="Helicase ATP-binding" evidence="9">
    <location>
        <begin position="1"/>
        <end position="139"/>
    </location>
</feature>
<keyword evidence="12" id="KW-1185">Reference proteome</keyword>
<keyword evidence="3" id="KW-0067">ATP-binding</keyword>
<evidence type="ECO:0000313" key="12">
    <source>
        <dbReference type="Proteomes" id="UP000308730"/>
    </source>
</evidence>
<dbReference type="Pfam" id="PF00271">
    <property type="entry name" value="Helicase_C"/>
    <property type="match status" value="1"/>
</dbReference>
<evidence type="ECO:0000256" key="4">
    <source>
        <dbReference type="ARBA" id="ARBA00023125"/>
    </source>
</evidence>
<dbReference type="PROSITE" id="PS51192">
    <property type="entry name" value="HELICASE_ATP_BIND_1"/>
    <property type="match status" value="1"/>
</dbReference>
<feature type="compositionally biased region" description="Polar residues" evidence="8">
    <location>
        <begin position="599"/>
        <end position="608"/>
    </location>
</feature>
<name>A0A4S4MYZ2_9APHY</name>
<evidence type="ECO:0000256" key="3">
    <source>
        <dbReference type="ARBA" id="ARBA00022840"/>
    </source>
</evidence>
<feature type="compositionally biased region" description="Low complexity" evidence="8">
    <location>
        <begin position="575"/>
        <end position="593"/>
    </location>
</feature>
<feature type="compositionally biased region" description="Polar residues" evidence="8">
    <location>
        <begin position="563"/>
        <end position="573"/>
    </location>
</feature>
<dbReference type="GO" id="GO:0006310">
    <property type="term" value="P:DNA recombination"/>
    <property type="evidence" value="ECO:0007669"/>
    <property type="project" value="TreeGrafter"/>
</dbReference>
<dbReference type="PROSITE" id="PS51194">
    <property type="entry name" value="HELICASE_CTER"/>
    <property type="match status" value="1"/>
</dbReference>
<dbReference type="AlphaFoldDB" id="A0A4S4MYZ2"/>
<evidence type="ECO:0000256" key="1">
    <source>
        <dbReference type="ARBA" id="ARBA00005446"/>
    </source>
</evidence>
<dbReference type="GO" id="GO:0009378">
    <property type="term" value="F:four-way junction helicase activity"/>
    <property type="evidence" value="ECO:0007669"/>
    <property type="project" value="TreeGrafter"/>
</dbReference>
<dbReference type="SMART" id="SM00490">
    <property type="entry name" value="HELICc"/>
    <property type="match status" value="1"/>
</dbReference>
<comment type="similarity">
    <text evidence="1">Belongs to the helicase family. RecQ subfamily.</text>
</comment>
<proteinExistence type="inferred from homology"/>
<dbReference type="Proteomes" id="UP000308730">
    <property type="component" value="Unassembled WGS sequence"/>
</dbReference>
<dbReference type="InterPro" id="IPR011545">
    <property type="entry name" value="DEAD/DEAH_box_helicase_dom"/>
</dbReference>
<dbReference type="PANTHER" id="PTHR13710:SF105">
    <property type="entry name" value="ATP-DEPENDENT DNA HELICASE Q1"/>
    <property type="match status" value="1"/>
</dbReference>
<evidence type="ECO:0000256" key="8">
    <source>
        <dbReference type="SAM" id="MobiDB-lite"/>
    </source>
</evidence>
<dbReference type="SUPFAM" id="SSF52540">
    <property type="entry name" value="P-loop containing nucleoside triphosphate hydrolases"/>
    <property type="match status" value="1"/>
</dbReference>
<comment type="catalytic activity">
    <reaction evidence="6">
        <text>Couples ATP hydrolysis with the unwinding of duplex DNA by translocating in the 3'-5' direction.</text>
        <dbReference type="EC" id="5.6.2.4"/>
    </reaction>
</comment>
<dbReference type="PANTHER" id="PTHR13710">
    <property type="entry name" value="DNA HELICASE RECQ FAMILY MEMBER"/>
    <property type="match status" value="1"/>
</dbReference>
<dbReference type="GO" id="GO:0005694">
    <property type="term" value="C:chromosome"/>
    <property type="evidence" value="ECO:0007669"/>
    <property type="project" value="TreeGrafter"/>
</dbReference>
<dbReference type="GO" id="GO:0043138">
    <property type="term" value="F:3'-5' DNA helicase activity"/>
    <property type="evidence" value="ECO:0007669"/>
    <property type="project" value="UniProtKB-EC"/>
</dbReference>
<feature type="region of interest" description="Disordered" evidence="8">
    <location>
        <begin position="535"/>
        <end position="638"/>
    </location>
</feature>
<evidence type="ECO:0000256" key="6">
    <source>
        <dbReference type="ARBA" id="ARBA00034617"/>
    </source>
</evidence>